<sequence length="88" mass="10142">MHILHQSLESFLFRNGQQFEGLPSNEEKTSACSIFPTKSFSSKQGLTSGHAEVRFTNLLLRKERYLDVTLLVKSKRLQIKLLCRQFPS</sequence>
<protein>
    <submittedName>
        <fullName evidence="1">Uncharacterized protein</fullName>
    </submittedName>
</protein>
<accession>A0AAV6VA01</accession>
<dbReference type="EMBL" id="JAFNEN010000129">
    <property type="protein sequence ID" value="KAG8193131.1"/>
    <property type="molecule type" value="Genomic_DNA"/>
</dbReference>
<evidence type="ECO:0000313" key="2">
    <source>
        <dbReference type="Proteomes" id="UP000827092"/>
    </source>
</evidence>
<reference evidence="1 2" key="1">
    <citation type="journal article" date="2022" name="Nat. Ecol. Evol.">
        <title>A masculinizing supergene underlies an exaggerated male reproductive morph in a spider.</title>
        <authorList>
            <person name="Hendrickx F."/>
            <person name="De Corte Z."/>
            <person name="Sonet G."/>
            <person name="Van Belleghem S.M."/>
            <person name="Kostlbacher S."/>
            <person name="Vangestel C."/>
        </authorList>
    </citation>
    <scope>NUCLEOTIDE SEQUENCE [LARGE SCALE GENOMIC DNA]</scope>
    <source>
        <strain evidence="1">W744_W776</strain>
    </source>
</reference>
<keyword evidence="2" id="KW-1185">Reference proteome</keyword>
<evidence type="ECO:0000313" key="1">
    <source>
        <dbReference type="EMBL" id="KAG8193131.1"/>
    </source>
</evidence>
<name>A0AAV6VA01_9ARAC</name>
<dbReference type="AlphaFoldDB" id="A0AAV6VA01"/>
<dbReference type="Proteomes" id="UP000827092">
    <property type="component" value="Unassembled WGS sequence"/>
</dbReference>
<comment type="caution">
    <text evidence="1">The sequence shown here is derived from an EMBL/GenBank/DDBJ whole genome shotgun (WGS) entry which is preliminary data.</text>
</comment>
<proteinExistence type="predicted"/>
<gene>
    <name evidence="1" type="ORF">JTE90_004954</name>
</gene>
<organism evidence="1 2">
    <name type="scientific">Oedothorax gibbosus</name>
    <dbReference type="NCBI Taxonomy" id="931172"/>
    <lineage>
        <taxon>Eukaryota</taxon>
        <taxon>Metazoa</taxon>
        <taxon>Ecdysozoa</taxon>
        <taxon>Arthropoda</taxon>
        <taxon>Chelicerata</taxon>
        <taxon>Arachnida</taxon>
        <taxon>Araneae</taxon>
        <taxon>Araneomorphae</taxon>
        <taxon>Entelegynae</taxon>
        <taxon>Araneoidea</taxon>
        <taxon>Linyphiidae</taxon>
        <taxon>Erigoninae</taxon>
        <taxon>Oedothorax</taxon>
    </lineage>
</organism>